<evidence type="ECO:0000256" key="1">
    <source>
        <dbReference type="ARBA" id="ARBA00001933"/>
    </source>
</evidence>
<dbReference type="PANTHER" id="PTHR46577">
    <property type="entry name" value="HTH-TYPE TRANSCRIPTIONAL REGULATORY PROTEIN GABR"/>
    <property type="match status" value="1"/>
</dbReference>
<feature type="domain" description="HTH gntR-type" evidence="11">
    <location>
        <begin position="16"/>
        <end position="84"/>
    </location>
</feature>
<dbReference type="Proteomes" id="UP000184082">
    <property type="component" value="Unassembled WGS sequence"/>
</dbReference>
<dbReference type="RefSeq" id="WP_072965840.1">
    <property type="nucleotide sequence ID" value="NZ_FRAJ01000004.1"/>
</dbReference>
<dbReference type="InterPro" id="IPR015422">
    <property type="entry name" value="PyrdxlP-dep_Trfase_small"/>
</dbReference>
<gene>
    <name evidence="12" type="ORF">SAMN02745883_00531</name>
</gene>
<accession>A0A1M6MGI5</accession>
<dbReference type="SMART" id="SM00345">
    <property type="entry name" value="HTH_GNTR"/>
    <property type="match status" value="1"/>
</dbReference>
<dbReference type="PROSITE" id="PS50949">
    <property type="entry name" value="HTH_GNTR"/>
    <property type="match status" value="1"/>
</dbReference>
<dbReference type="PANTHER" id="PTHR46577:SF1">
    <property type="entry name" value="HTH-TYPE TRANSCRIPTIONAL REGULATORY PROTEIN GABR"/>
    <property type="match status" value="1"/>
</dbReference>
<dbReference type="InterPro" id="IPR036390">
    <property type="entry name" value="WH_DNA-bd_sf"/>
</dbReference>
<dbReference type="Pfam" id="PF00155">
    <property type="entry name" value="Aminotran_1_2"/>
    <property type="match status" value="1"/>
</dbReference>
<comment type="subunit">
    <text evidence="4">Homodimer.</text>
</comment>
<dbReference type="GO" id="GO:0003677">
    <property type="term" value="F:DNA binding"/>
    <property type="evidence" value="ECO:0007669"/>
    <property type="project" value="UniProtKB-KW"/>
</dbReference>
<evidence type="ECO:0000256" key="7">
    <source>
        <dbReference type="ARBA" id="ARBA00022898"/>
    </source>
</evidence>
<sequence length="500" mass="58536">MINKYSNIKLSRDAKEHMYIQLFYAIKEMIEKEILKSNEKLPPIRKLADLLDVNNVTVVKAYDLLEKNKYVYKRVGSGTFVLPQQNFDREIENFEKFEDEIYEDLRLMDRGQIQISDDMINFASATPTPQLFPIDDFKNVLNEVLDRDKGFAFGYQDSKGFYPLRESIVEYLKFYKITTSTDNIQIISGAQQGIDVVAKVLLNYGDTIIVESPTYTGAIASFKTRGTKIVEVPIKKDGIDLEKLELYIKEYKPKAIYTMPNFQNPTGYSHSLIKKKKLLEIAKKNNLIIIEDDYLSDLNFYTDDNFTLKSMDNDENVIYIKSFSKIFMPGLRLGFLVVPLRFKNEIIAAKHTSDISTSSLIQRAFDLYLRKGIWKKHIKYMKKVYKERFDVMIEKLEELPNEISYEKPKGGINFWIDLPNKISVNEFYRDAIKEKIVFVPGSIFYPSKTNSNSLRLSIASVYPEEIKRGMDIFNNLLKKYLDIDKKKYYFENREFYRPIL</sequence>
<dbReference type="FunFam" id="3.40.640.10:FF:000053">
    <property type="entry name" value="Aminotransferase, class I"/>
    <property type="match status" value="1"/>
</dbReference>
<evidence type="ECO:0000256" key="6">
    <source>
        <dbReference type="ARBA" id="ARBA00022679"/>
    </source>
</evidence>
<protein>
    <submittedName>
        <fullName evidence="12">Transcriptional regulator, GntR family</fullName>
    </submittedName>
</protein>
<evidence type="ECO:0000256" key="3">
    <source>
        <dbReference type="ARBA" id="ARBA00007441"/>
    </source>
</evidence>
<keyword evidence="13" id="KW-1185">Reference proteome</keyword>
<dbReference type="CDD" id="cd07377">
    <property type="entry name" value="WHTH_GntR"/>
    <property type="match status" value="1"/>
</dbReference>
<dbReference type="Gene3D" id="3.90.1150.10">
    <property type="entry name" value="Aspartate Aminotransferase, domain 1"/>
    <property type="match status" value="1"/>
</dbReference>
<comment type="similarity">
    <text evidence="2">In the C-terminal section; belongs to the class-I pyridoxal-phosphate-dependent aminotransferase family.</text>
</comment>
<keyword evidence="6" id="KW-0808">Transferase</keyword>
<keyword evidence="7" id="KW-0663">Pyridoxal phosphate</keyword>
<dbReference type="InterPro" id="IPR015421">
    <property type="entry name" value="PyrdxlP-dep_Trfase_major"/>
</dbReference>
<organism evidence="12 13">
    <name type="scientific">Caminicella sporogenes DSM 14501</name>
    <dbReference type="NCBI Taxonomy" id="1121266"/>
    <lineage>
        <taxon>Bacteria</taxon>
        <taxon>Bacillati</taxon>
        <taxon>Bacillota</taxon>
        <taxon>Clostridia</taxon>
        <taxon>Peptostreptococcales</taxon>
        <taxon>Caminicellaceae</taxon>
        <taxon>Caminicella</taxon>
    </lineage>
</organism>
<evidence type="ECO:0000256" key="10">
    <source>
        <dbReference type="ARBA" id="ARBA00023163"/>
    </source>
</evidence>
<comment type="cofactor">
    <cofactor evidence="1">
        <name>pyridoxal 5'-phosphate</name>
        <dbReference type="ChEBI" id="CHEBI:597326"/>
    </cofactor>
</comment>
<evidence type="ECO:0000256" key="8">
    <source>
        <dbReference type="ARBA" id="ARBA00023015"/>
    </source>
</evidence>
<evidence type="ECO:0000313" key="12">
    <source>
        <dbReference type="EMBL" id="SHJ82470.1"/>
    </source>
</evidence>
<evidence type="ECO:0000259" key="11">
    <source>
        <dbReference type="PROSITE" id="PS50949"/>
    </source>
</evidence>
<dbReference type="AlphaFoldDB" id="A0A1M6MGI5"/>
<dbReference type="GO" id="GO:0003700">
    <property type="term" value="F:DNA-binding transcription factor activity"/>
    <property type="evidence" value="ECO:0007669"/>
    <property type="project" value="InterPro"/>
</dbReference>
<evidence type="ECO:0000256" key="2">
    <source>
        <dbReference type="ARBA" id="ARBA00005384"/>
    </source>
</evidence>
<dbReference type="InterPro" id="IPR036388">
    <property type="entry name" value="WH-like_DNA-bd_sf"/>
</dbReference>
<evidence type="ECO:0000313" key="13">
    <source>
        <dbReference type="Proteomes" id="UP000184082"/>
    </source>
</evidence>
<dbReference type="SUPFAM" id="SSF46785">
    <property type="entry name" value="Winged helix' DNA-binding domain"/>
    <property type="match status" value="1"/>
</dbReference>
<dbReference type="CDD" id="cd00609">
    <property type="entry name" value="AAT_like"/>
    <property type="match status" value="1"/>
</dbReference>
<dbReference type="Pfam" id="PF00392">
    <property type="entry name" value="GntR"/>
    <property type="match status" value="1"/>
</dbReference>
<evidence type="ECO:0000256" key="4">
    <source>
        <dbReference type="ARBA" id="ARBA00011738"/>
    </source>
</evidence>
<dbReference type="InterPro" id="IPR000524">
    <property type="entry name" value="Tscrpt_reg_HTH_GntR"/>
</dbReference>
<comment type="similarity">
    <text evidence="3">Belongs to the class-I pyridoxal-phosphate-dependent aminotransferase family.</text>
</comment>
<dbReference type="InterPro" id="IPR051446">
    <property type="entry name" value="HTH_trans_reg/aminotransferase"/>
</dbReference>
<dbReference type="EMBL" id="FRAJ01000004">
    <property type="protein sequence ID" value="SHJ82470.1"/>
    <property type="molecule type" value="Genomic_DNA"/>
</dbReference>
<dbReference type="InterPro" id="IPR015424">
    <property type="entry name" value="PyrdxlP-dep_Trfase"/>
</dbReference>
<reference evidence="12 13" key="1">
    <citation type="submission" date="2016-11" db="EMBL/GenBank/DDBJ databases">
        <authorList>
            <person name="Jaros S."/>
            <person name="Januszkiewicz K."/>
            <person name="Wedrychowicz H."/>
        </authorList>
    </citation>
    <scope>NUCLEOTIDE SEQUENCE [LARGE SCALE GENOMIC DNA]</scope>
    <source>
        <strain evidence="12 13">DSM 14501</strain>
    </source>
</reference>
<keyword evidence="10" id="KW-0804">Transcription</keyword>
<keyword evidence="9" id="KW-0238">DNA-binding</keyword>
<evidence type="ECO:0000256" key="5">
    <source>
        <dbReference type="ARBA" id="ARBA00022576"/>
    </source>
</evidence>
<keyword evidence="5" id="KW-0032">Aminotransferase</keyword>
<dbReference type="InterPro" id="IPR004839">
    <property type="entry name" value="Aminotransferase_I/II_large"/>
</dbReference>
<dbReference type="Gene3D" id="1.10.10.10">
    <property type="entry name" value="Winged helix-like DNA-binding domain superfamily/Winged helix DNA-binding domain"/>
    <property type="match status" value="1"/>
</dbReference>
<evidence type="ECO:0000256" key="9">
    <source>
        <dbReference type="ARBA" id="ARBA00023125"/>
    </source>
</evidence>
<dbReference type="GO" id="GO:0008483">
    <property type="term" value="F:transaminase activity"/>
    <property type="evidence" value="ECO:0007669"/>
    <property type="project" value="UniProtKB-KW"/>
</dbReference>
<proteinExistence type="inferred from homology"/>
<name>A0A1M6MGI5_9FIRM</name>
<dbReference type="Gene3D" id="3.40.640.10">
    <property type="entry name" value="Type I PLP-dependent aspartate aminotransferase-like (Major domain)"/>
    <property type="match status" value="1"/>
</dbReference>
<dbReference type="SUPFAM" id="SSF53383">
    <property type="entry name" value="PLP-dependent transferases"/>
    <property type="match status" value="1"/>
</dbReference>
<keyword evidence="8" id="KW-0805">Transcription regulation</keyword>
<dbReference type="STRING" id="1121266.SAMN02745883_00531"/>
<dbReference type="GO" id="GO:0030170">
    <property type="term" value="F:pyridoxal phosphate binding"/>
    <property type="evidence" value="ECO:0007669"/>
    <property type="project" value="InterPro"/>
</dbReference>